<organism evidence="2 3">
    <name type="scientific">Salinibacter ruber</name>
    <dbReference type="NCBI Taxonomy" id="146919"/>
    <lineage>
        <taxon>Bacteria</taxon>
        <taxon>Pseudomonadati</taxon>
        <taxon>Rhodothermota</taxon>
        <taxon>Rhodothermia</taxon>
        <taxon>Rhodothermales</taxon>
        <taxon>Salinibacteraceae</taxon>
        <taxon>Salinibacter</taxon>
    </lineage>
</organism>
<protein>
    <submittedName>
        <fullName evidence="2">Uncharacterized protein</fullName>
    </submittedName>
</protein>
<sequence length="151" mass="16887">MDIEKTTLVQCSDCEGTGETSLDNHEGECVNCLGEGTRVTLTFPEMVETLRAIRIPEIDSVGYDGEVGDIHGHAFIRFESGRSISLKRGKYTMGSAGLFEADTPLRQEPYGRQTVEGVIGLIQKSVDGERTTGPFEREYEEAERMRRNHRE</sequence>
<evidence type="ECO:0000256" key="1">
    <source>
        <dbReference type="SAM" id="MobiDB-lite"/>
    </source>
</evidence>
<dbReference type="EMBL" id="JANUAE010000015">
    <property type="protein sequence ID" value="MCS3711571.1"/>
    <property type="molecule type" value="Genomic_DNA"/>
</dbReference>
<dbReference type="RefSeq" id="WP_259124407.1">
    <property type="nucleotide sequence ID" value="NZ_JANUAE010000015.1"/>
</dbReference>
<accession>A0A9X2Q5B2</accession>
<gene>
    <name evidence="2" type="ORF">GGP61_003204</name>
</gene>
<feature type="region of interest" description="Disordered" evidence="1">
    <location>
        <begin position="129"/>
        <end position="151"/>
    </location>
</feature>
<comment type="caution">
    <text evidence="2">The sequence shown here is derived from an EMBL/GenBank/DDBJ whole genome shotgun (WGS) entry which is preliminary data.</text>
</comment>
<reference evidence="2" key="1">
    <citation type="submission" date="2022-08" db="EMBL/GenBank/DDBJ databases">
        <title>Genomic Encyclopedia of Type Strains, Phase V (KMG-V): Genome sequencing to study the core and pangenomes of soil and plant-associated prokaryotes.</title>
        <authorList>
            <person name="Whitman W."/>
        </authorList>
    </citation>
    <scope>NUCLEOTIDE SEQUENCE</scope>
    <source>
        <strain evidence="2">SP3049</strain>
    </source>
</reference>
<evidence type="ECO:0000313" key="2">
    <source>
        <dbReference type="EMBL" id="MCS3711571.1"/>
    </source>
</evidence>
<dbReference type="AlphaFoldDB" id="A0A9X2Q5B2"/>
<evidence type="ECO:0000313" key="3">
    <source>
        <dbReference type="Proteomes" id="UP001155057"/>
    </source>
</evidence>
<dbReference type="Proteomes" id="UP001155057">
    <property type="component" value="Unassembled WGS sequence"/>
</dbReference>
<name>A0A9X2Q5B2_9BACT</name>
<proteinExistence type="predicted"/>